<dbReference type="STRING" id="928856.SAMN04488049_11563"/>
<proteinExistence type="predicted"/>
<reference evidence="1 2" key="1">
    <citation type="submission" date="2015-09" db="EMBL/GenBank/DDBJ databases">
        <authorList>
            <consortium name="Swine Surveillance"/>
        </authorList>
    </citation>
    <scope>NUCLEOTIDE SEQUENCE [LARGE SCALE GENOMIC DNA]</scope>
    <source>
        <strain evidence="1 2">CECT 7557</strain>
    </source>
</reference>
<dbReference type="EMBL" id="CYSD01000018">
    <property type="protein sequence ID" value="CUH77220.1"/>
    <property type="molecule type" value="Genomic_DNA"/>
</dbReference>
<dbReference type="AlphaFoldDB" id="A0A0P1GN96"/>
<keyword evidence="2" id="KW-1185">Reference proteome</keyword>
<dbReference type="Proteomes" id="UP000052022">
    <property type="component" value="Unassembled WGS sequence"/>
</dbReference>
<accession>A0A0P1GN96</accession>
<dbReference type="OrthoDB" id="1322593at2"/>
<dbReference type="RefSeq" id="WP_058289375.1">
    <property type="nucleotide sequence ID" value="NZ_CYSD01000018.1"/>
</dbReference>
<dbReference type="SUPFAM" id="SSF56529">
    <property type="entry name" value="FAH"/>
    <property type="match status" value="1"/>
</dbReference>
<organism evidence="1 2">
    <name type="scientific">Tritonibacter multivorans</name>
    <dbReference type="NCBI Taxonomy" id="928856"/>
    <lineage>
        <taxon>Bacteria</taxon>
        <taxon>Pseudomonadati</taxon>
        <taxon>Pseudomonadota</taxon>
        <taxon>Alphaproteobacteria</taxon>
        <taxon>Rhodobacterales</taxon>
        <taxon>Paracoccaceae</taxon>
        <taxon>Tritonibacter</taxon>
    </lineage>
</organism>
<gene>
    <name evidence="1" type="ORF">TRM7557_01269</name>
</gene>
<sequence length="75" mass="8786">MIPNDWQAFVANERLMTRVNGEFRQDTRAGDMILTFRDLVFNTLSDADEKRFLYKGGMQYLIEDHKIARGQVLMS</sequence>
<evidence type="ECO:0000313" key="2">
    <source>
        <dbReference type="Proteomes" id="UP000052022"/>
    </source>
</evidence>
<protein>
    <submittedName>
        <fullName evidence="1">Uncharacterized protein</fullName>
    </submittedName>
</protein>
<evidence type="ECO:0000313" key="1">
    <source>
        <dbReference type="EMBL" id="CUH77220.1"/>
    </source>
</evidence>
<name>A0A0P1GN96_9RHOB</name>
<dbReference type="InterPro" id="IPR036663">
    <property type="entry name" value="Fumarylacetoacetase_C_sf"/>
</dbReference>
<dbReference type="GO" id="GO:0003824">
    <property type="term" value="F:catalytic activity"/>
    <property type="evidence" value="ECO:0007669"/>
    <property type="project" value="InterPro"/>
</dbReference>